<sequence>MFGTSGIRGPVGRVITADLALDVGRALASQGAKTIVVGRDPRESGSALADAVSAGARECGADVIRLGVAATPTIARSVGWLDADAGVAVTASHNPSTDNGFKLWTPSGQAFDRPKRREITRRINSEAFEFADWDGHGSEWSWDQAIETHANRIETALDPIRGLTVAVDVGNGAGGVVADALERLGCSVETLNGQPDGRFPGRPSEPTAENCKSLCEFVAATDADLGIAHDGDADRMMAVTETGEFVSGDVLLALFAREAVRPGKQVAVPVDTSLLVDDVVTEAGGSVVRTKVGDVYVAAEAAKPDVVFGGEPSGAWIWPDETLCPDGPFAACQLAWLVSKQGPLSSLVSSIERYPIRRKSIRVDDELSTIETVQERLTAQYAAVDTTDGVRVERDDGWFLVRASGTEPIIRLTAEARTDAEADALLAEVSELVEASREKVPRIDLSD</sequence>
<evidence type="ECO:0000256" key="6">
    <source>
        <dbReference type="ARBA" id="ARBA00023235"/>
    </source>
</evidence>
<proteinExistence type="inferred from homology"/>
<evidence type="ECO:0000256" key="4">
    <source>
        <dbReference type="ARBA" id="ARBA00022723"/>
    </source>
</evidence>
<dbReference type="Gene3D" id="3.40.120.10">
    <property type="entry name" value="Alpha-D-Glucose-1,6-Bisphosphate, subunit A, domain 3"/>
    <property type="match status" value="3"/>
</dbReference>
<dbReference type="Gene3D" id="3.30.310.50">
    <property type="entry name" value="Alpha-D-phosphohexomutase, C-terminal domain"/>
    <property type="match status" value="1"/>
</dbReference>
<name>A0A0W1R4Q2_9EURY</name>
<evidence type="ECO:0000256" key="7">
    <source>
        <dbReference type="RuleBase" id="RU004326"/>
    </source>
</evidence>
<dbReference type="Pfam" id="PF00408">
    <property type="entry name" value="PGM_PMM_IV"/>
    <property type="match status" value="1"/>
</dbReference>
<comment type="similarity">
    <text evidence="2 7">Belongs to the phosphohexose mutase family.</text>
</comment>
<dbReference type="Proteomes" id="UP000054387">
    <property type="component" value="Unassembled WGS sequence"/>
</dbReference>
<feature type="domain" description="Alpha-D-phosphohexomutase alpha/beta/alpha" evidence="11">
    <location>
        <begin position="248"/>
        <end position="354"/>
    </location>
</feature>
<keyword evidence="4 7" id="KW-0479">Metal-binding</keyword>
<dbReference type="InterPro" id="IPR016055">
    <property type="entry name" value="A-D-PHexomutase_a/b/a-I/II/III"/>
</dbReference>
<organism evidence="12 13">
    <name type="scientific">Haloprofundus marisrubri</name>
    <dbReference type="NCBI Taxonomy" id="1514971"/>
    <lineage>
        <taxon>Archaea</taxon>
        <taxon>Methanobacteriati</taxon>
        <taxon>Methanobacteriota</taxon>
        <taxon>Stenosarchaea group</taxon>
        <taxon>Halobacteria</taxon>
        <taxon>Halobacteriales</taxon>
        <taxon>Haloferacaceae</taxon>
        <taxon>Haloprofundus</taxon>
    </lineage>
</organism>
<dbReference type="InterPro" id="IPR005845">
    <property type="entry name" value="A-D-PHexomutase_a/b/a-II"/>
</dbReference>
<keyword evidence="13" id="KW-1185">Reference proteome</keyword>
<dbReference type="InterPro" id="IPR016066">
    <property type="entry name" value="A-D-PHexomutase_CS"/>
</dbReference>
<dbReference type="Pfam" id="PF02879">
    <property type="entry name" value="PGM_PMM_II"/>
    <property type="match status" value="1"/>
</dbReference>
<evidence type="ECO:0000259" key="8">
    <source>
        <dbReference type="Pfam" id="PF00408"/>
    </source>
</evidence>
<keyword evidence="6" id="KW-0413">Isomerase</keyword>
<evidence type="ECO:0000256" key="2">
    <source>
        <dbReference type="ARBA" id="ARBA00010231"/>
    </source>
</evidence>
<feature type="domain" description="Alpha-D-phosphohexomutase alpha/beta/alpha" evidence="10">
    <location>
        <begin position="157"/>
        <end position="243"/>
    </location>
</feature>
<dbReference type="GO" id="GO:0000287">
    <property type="term" value="F:magnesium ion binding"/>
    <property type="evidence" value="ECO:0007669"/>
    <property type="project" value="InterPro"/>
</dbReference>
<dbReference type="InterPro" id="IPR005843">
    <property type="entry name" value="A-D-PHexomutase_C"/>
</dbReference>
<reference evidence="12 13" key="1">
    <citation type="submission" date="2015-12" db="EMBL/GenBank/DDBJ databases">
        <title>Haloprofundus marisrubri gen. nov., sp. nov., an extremely halophilic archaeon isolated from the Discovery deep brine-seawater interface in the Red Sea.</title>
        <authorList>
            <person name="Zhang G."/>
            <person name="Stingl U."/>
            <person name="Rashid M."/>
        </authorList>
    </citation>
    <scope>NUCLEOTIDE SEQUENCE [LARGE SCALE GENOMIC DNA]</scope>
    <source>
        <strain evidence="12 13">SB9</strain>
    </source>
</reference>
<dbReference type="GO" id="GO:0008966">
    <property type="term" value="F:phosphoglucosamine mutase activity"/>
    <property type="evidence" value="ECO:0007669"/>
    <property type="project" value="InterPro"/>
</dbReference>
<dbReference type="NCBIfam" id="TIGR03990">
    <property type="entry name" value="Arch_GlmM"/>
    <property type="match status" value="1"/>
</dbReference>
<keyword evidence="5 7" id="KW-0460">Magnesium</keyword>
<evidence type="ECO:0000259" key="11">
    <source>
        <dbReference type="Pfam" id="PF02880"/>
    </source>
</evidence>
<dbReference type="GO" id="GO:0005975">
    <property type="term" value="P:carbohydrate metabolic process"/>
    <property type="evidence" value="ECO:0007669"/>
    <property type="project" value="InterPro"/>
</dbReference>
<feature type="domain" description="Alpha-D-phosphohexomutase C-terminal" evidence="8">
    <location>
        <begin position="370"/>
        <end position="431"/>
    </location>
</feature>
<accession>A0A0W1R4Q2</accession>
<dbReference type="PROSITE" id="PS00710">
    <property type="entry name" value="PGM_PMM"/>
    <property type="match status" value="1"/>
</dbReference>
<evidence type="ECO:0000256" key="3">
    <source>
        <dbReference type="ARBA" id="ARBA00022553"/>
    </source>
</evidence>
<dbReference type="InterPro" id="IPR005844">
    <property type="entry name" value="A-D-PHexomutase_a/b/a-I"/>
</dbReference>
<dbReference type="CDD" id="cd03087">
    <property type="entry name" value="PGM_like1"/>
    <property type="match status" value="1"/>
</dbReference>
<evidence type="ECO:0000313" key="13">
    <source>
        <dbReference type="Proteomes" id="UP000054387"/>
    </source>
</evidence>
<dbReference type="InterPro" id="IPR005841">
    <property type="entry name" value="Alpha-D-phosphohexomutase_SF"/>
</dbReference>
<dbReference type="SUPFAM" id="SSF53738">
    <property type="entry name" value="Phosphoglucomutase, first 3 domains"/>
    <property type="match status" value="3"/>
</dbReference>
<evidence type="ECO:0000259" key="10">
    <source>
        <dbReference type="Pfam" id="PF02879"/>
    </source>
</evidence>
<dbReference type="SUPFAM" id="SSF55957">
    <property type="entry name" value="Phosphoglucomutase, C-terminal domain"/>
    <property type="match status" value="1"/>
</dbReference>
<dbReference type="STRING" id="1514971.AUR64_02070"/>
<dbReference type="InterPro" id="IPR024086">
    <property type="entry name" value="GlmM_arc-type"/>
</dbReference>
<evidence type="ECO:0000256" key="5">
    <source>
        <dbReference type="ARBA" id="ARBA00022842"/>
    </source>
</evidence>
<evidence type="ECO:0000313" key="12">
    <source>
        <dbReference type="EMBL" id="KTG07839.1"/>
    </source>
</evidence>
<dbReference type="AlphaFoldDB" id="A0A0W1R4Q2"/>
<comment type="cofactor">
    <cofactor evidence="1">
        <name>Mg(2+)</name>
        <dbReference type="ChEBI" id="CHEBI:18420"/>
    </cofactor>
</comment>
<protein>
    <submittedName>
        <fullName evidence="12">Phosphoglucosamine mutase</fullName>
    </submittedName>
</protein>
<feature type="domain" description="Alpha-D-phosphohexomutase alpha/beta/alpha" evidence="9">
    <location>
        <begin position="2"/>
        <end position="128"/>
    </location>
</feature>
<dbReference type="PANTHER" id="PTHR43771:SF1">
    <property type="entry name" value="PHOSPHOMANNOMUTASE"/>
    <property type="match status" value="1"/>
</dbReference>
<dbReference type="Pfam" id="PF02880">
    <property type="entry name" value="PGM_PMM_III"/>
    <property type="match status" value="1"/>
</dbReference>
<gene>
    <name evidence="12" type="ORF">AUR64_02070</name>
</gene>
<dbReference type="EMBL" id="LOPU01000038">
    <property type="protein sequence ID" value="KTG07839.1"/>
    <property type="molecule type" value="Genomic_DNA"/>
</dbReference>
<comment type="caution">
    <text evidence="12">The sequence shown here is derived from an EMBL/GenBank/DDBJ whole genome shotgun (WGS) entry which is preliminary data.</text>
</comment>
<evidence type="ECO:0000256" key="1">
    <source>
        <dbReference type="ARBA" id="ARBA00001946"/>
    </source>
</evidence>
<dbReference type="PANTHER" id="PTHR43771">
    <property type="entry name" value="PHOSPHOMANNOMUTASE"/>
    <property type="match status" value="1"/>
</dbReference>
<dbReference type="OrthoDB" id="10363at2157"/>
<dbReference type="RefSeq" id="WP_058583479.1">
    <property type="nucleotide sequence ID" value="NZ_LOPU01000038.1"/>
</dbReference>
<dbReference type="InterPro" id="IPR036900">
    <property type="entry name" value="A-D-PHexomutase_C_sf"/>
</dbReference>
<evidence type="ECO:0000259" key="9">
    <source>
        <dbReference type="Pfam" id="PF02878"/>
    </source>
</evidence>
<dbReference type="InterPro" id="IPR005846">
    <property type="entry name" value="A-D-PHexomutase_a/b/a-III"/>
</dbReference>
<dbReference type="Pfam" id="PF02878">
    <property type="entry name" value="PGM_PMM_I"/>
    <property type="match status" value="1"/>
</dbReference>
<keyword evidence="3" id="KW-0597">Phosphoprotein</keyword>
<dbReference type="PRINTS" id="PR00509">
    <property type="entry name" value="PGMPMM"/>
</dbReference>